<dbReference type="AlphaFoldDB" id="A0A8S8ZUZ5"/>
<dbReference type="InterPro" id="IPR051911">
    <property type="entry name" value="SDR_oxidoreductase"/>
</dbReference>
<dbReference type="GO" id="GO:0016491">
    <property type="term" value="F:oxidoreductase activity"/>
    <property type="evidence" value="ECO:0007669"/>
    <property type="project" value="UniProtKB-KW"/>
</dbReference>
<dbReference type="PANTHER" id="PTHR43976:SF16">
    <property type="entry name" value="SHORT-CHAIN DEHYDROGENASE_REDUCTASE FAMILY PROTEIN"/>
    <property type="match status" value="1"/>
</dbReference>
<dbReference type="InterPro" id="IPR020904">
    <property type="entry name" value="Sc_DH/Rdtase_CS"/>
</dbReference>
<dbReference type="Gene3D" id="3.40.50.720">
    <property type="entry name" value="NAD(P)-binding Rossmann-like Domain"/>
    <property type="match status" value="1"/>
</dbReference>
<evidence type="ECO:0000256" key="1">
    <source>
        <dbReference type="ARBA" id="ARBA00006484"/>
    </source>
</evidence>
<keyword evidence="3" id="KW-0560">Oxidoreductase</keyword>
<sequence length="307" mass="32412">MSIQTLTSSTPVWLITGCTSGFGRSIAFEALSRGYAVIATARNSSRLSELQAAGAAVMDLNVTSSDDTLDQKMAEANALYGKITHVVNCAGYILEGGVEEASSKEVFDHYNTNVLGTFNVARAVVKYLRAAAAAAVPGQQVALANFGSLGSWRSGAGVAHYCSTKFAVSGLTEGLAEELKPFGIDVCVIEPGYTQTGFLKRGVDGGGGGDHRVVTERKIAAYEGTAVGAAHDALEAYNGKQPGDVDKSAKVIVDVLTKSGVAKDREVPVRLALGTDALEVIRKKCEDTLRLIREWEDISRSTMRDGN</sequence>
<name>A0A8S8ZUZ5_SORMA</name>
<evidence type="ECO:0000256" key="3">
    <source>
        <dbReference type="ARBA" id="ARBA00023002"/>
    </source>
</evidence>
<dbReference type="PANTHER" id="PTHR43976">
    <property type="entry name" value="SHORT CHAIN DEHYDROGENASE"/>
    <property type="match status" value="1"/>
</dbReference>
<comment type="similarity">
    <text evidence="1">Belongs to the short-chain dehydrogenases/reductases (SDR) family.</text>
</comment>
<accession>A0A8S8ZUZ5</accession>
<dbReference type="PRINTS" id="PR00081">
    <property type="entry name" value="GDHRDH"/>
</dbReference>
<organism evidence="4 5">
    <name type="scientific">Sordaria macrospora</name>
    <dbReference type="NCBI Taxonomy" id="5147"/>
    <lineage>
        <taxon>Eukaryota</taxon>
        <taxon>Fungi</taxon>
        <taxon>Dikarya</taxon>
        <taxon>Ascomycota</taxon>
        <taxon>Pezizomycotina</taxon>
        <taxon>Sordariomycetes</taxon>
        <taxon>Sordariomycetidae</taxon>
        <taxon>Sordariales</taxon>
        <taxon>Sordariaceae</taxon>
        <taxon>Sordaria</taxon>
    </lineage>
</organism>
<keyword evidence="2" id="KW-0521">NADP</keyword>
<dbReference type="VEuPathDB" id="FungiDB:SMAC_02947"/>
<dbReference type="Pfam" id="PF00106">
    <property type="entry name" value="adh_short"/>
    <property type="match status" value="1"/>
</dbReference>
<dbReference type="EMBL" id="NMPR01000020">
    <property type="protein sequence ID" value="KAA8634634.1"/>
    <property type="molecule type" value="Genomic_DNA"/>
</dbReference>
<dbReference type="InterPro" id="IPR036291">
    <property type="entry name" value="NAD(P)-bd_dom_sf"/>
</dbReference>
<proteinExistence type="inferred from homology"/>
<evidence type="ECO:0000313" key="5">
    <source>
        <dbReference type="Proteomes" id="UP000433876"/>
    </source>
</evidence>
<dbReference type="SUPFAM" id="SSF51735">
    <property type="entry name" value="NAD(P)-binding Rossmann-fold domains"/>
    <property type="match status" value="1"/>
</dbReference>
<reference evidence="4 5" key="1">
    <citation type="submission" date="2017-07" db="EMBL/GenBank/DDBJ databases">
        <title>Genome sequence of the Sordaria macrospora wild type strain R19027.</title>
        <authorList>
            <person name="Nowrousian M."/>
            <person name="Teichert I."/>
            <person name="Kueck U."/>
        </authorList>
    </citation>
    <scope>NUCLEOTIDE SEQUENCE [LARGE SCALE GENOMIC DNA]</scope>
    <source>
        <strain evidence="4 5">R19027</strain>
        <tissue evidence="4">Mycelium</tissue>
    </source>
</reference>
<dbReference type="PROSITE" id="PS00061">
    <property type="entry name" value="ADH_SHORT"/>
    <property type="match status" value="1"/>
</dbReference>
<protein>
    <submittedName>
        <fullName evidence="4">Uncharacterized protein</fullName>
    </submittedName>
</protein>
<evidence type="ECO:0000256" key="2">
    <source>
        <dbReference type="ARBA" id="ARBA00022857"/>
    </source>
</evidence>
<dbReference type="OMA" id="VWEAYNI"/>
<dbReference type="InterPro" id="IPR002347">
    <property type="entry name" value="SDR_fam"/>
</dbReference>
<gene>
    <name evidence="4" type="ORF">SMACR_02947</name>
</gene>
<evidence type="ECO:0000313" key="4">
    <source>
        <dbReference type="EMBL" id="KAA8634634.1"/>
    </source>
</evidence>
<comment type="caution">
    <text evidence="4">The sequence shown here is derived from an EMBL/GenBank/DDBJ whole genome shotgun (WGS) entry which is preliminary data.</text>
</comment>
<dbReference type="Proteomes" id="UP000433876">
    <property type="component" value="Unassembled WGS sequence"/>
</dbReference>